<dbReference type="Proteomes" id="UP000886595">
    <property type="component" value="Unassembled WGS sequence"/>
</dbReference>
<protein>
    <recommendedName>
        <fullName evidence="2">DUF4283 domain-containing protein</fullName>
    </recommendedName>
</protein>
<gene>
    <name evidence="3" type="ORF">Bca52824_000854</name>
</gene>
<dbReference type="SUPFAM" id="SSF57756">
    <property type="entry name" value="Retrovirus zinc finger-like domains"/>
    <property type="match status" value="1"/>
</dbReference>
<evidence type="ECO:0000313" key="3">
    <source>
        <dbReference type="EMBL" id="KAG2329674.1"/>
    </source>
</evidence>
<feature type="compositionally biased region" description="Low complexity" evidence="1">
    <location>
        <begin position="16"/>
        <end position="39"/>
    </location>
</feature>
<dbReference type="InterPro" id="IPR040256">
    <property type="entry name" value="At4g02000-like"/>
</dbReference>
<proteinExistence type="predicted"/>
<dbReference type="OrthoDB" id="1112563at2759"/>
<evidence type="ECO:0000256" key="1">
    <source>
        <dbReference type="SAM" id="MobiDB-lite"/>
    </source>
</evidence>
<dbReference type="EMBL" id="JAAMPC010000001">
    <property type="protein sequence ID" value="KAG2329674.1"/>
    <property type="molecule type" value="Genomic_DNA"/>
</dbReference>
<dbReference type="Pfam" id="PF14111">
    <property type="entry name" value="DUF4283"/>
    <property type="match status" value="1"/>
</dbReference>
<keyword evidence="4" id="KW-1185">Reference proteome</keyword>
<dbReference type="InterPro" id="IPR036875">
    <property type="entry name" value="Znf_CCHC_sf"/>
</dbReference>
<reference evidence="3 4" key="1">
    <citation type="submission" date="2020-02" db="EMBL/GenBank/DDBJ databases">
        <authorList>
            <person name="Ma Q."/>
            <person name="Huang Y."/>
            <person name="Song X."/>
            <person name="Pei D."/>
        </authorList>
    </citation>
    <scope>NUCLEOTIDE SEQUENCE [LARGE SCALE GENOMIC DNA]</scope>
    <source>
        <strain evidence="3">Sxm20200214</strain>
        <tissue evidence="3">Leaf</tissue>
    </source>
</reference>
<feature type="region of interest" description="Disordered" evidence="1">
    <location>
        <begin position="489"/>
        <end position="519"/>
    </location>
</feature>
<feature type="region of interest" description="Disordered" evidence="1">
    <location>
        <begin position="1"/>
        <end position="122"/>
    </location>
</feature>
<organism evidence="3 4">
    <name type="scientific">Brassica carinata</name>
    <name type="common">Ethiopian mustard</name>
    <name type="synonym">Abyssinian cabbage</name>
    <dbReference type="NCBI Taxonomy" id="52824"/>
    <lineage>
        <taxon>Eukaryota</taxon>
        <taxon>Viridiplantae</taxon>
        <taxon>Streptophyta</taxon>
        <taxon>Embryophyta</taxon>
        <taxon>Tracheophyta</taxon>
        <taxon>Spermatophyta</taxon>
        <taxon>Magnoliopsida</taxon>
        <taxon>eudicotyledons</taxon>
        <taxon>Gunneridae</taxon>
        <taxon>Pentapetalae</taxon>
        <taxon>rosids</taxon>
        <taxon>malvids</taxon>
        <taxon>Brassicales</taxon>
        <taxon>Brassicaceae</taxon>
        <taxon>Brassiceae</taxon>
        <taxon>Brassica</taxon>
    </lineage>
</organism>
<dbReference type="PANTHER" id="PTHR31286:SF55">
    <property type="entry name" value="DUF4283 DOMAIN-CONTAINING PROTEIN"/>
    <property type="match status" value="1"/>
</dbReference>
<feature type="compositionally biased region" description="Low complexity" evidence="1">
    <location>
        <begin position="496"/>
        <end position="506"/>
    </location>
</feature>
<name>A0A8X7WH95_BRACI</name>
<comment type="caution">
    <text evidence="3">The sequence shown here is derived from an EMBL/GenBank/DDBJ whole genome shotgun (WGS) entry which is preliminary data.</text>
</comment>
<sequence>MTKTKRQQNKPPVRIPTGSTKPSSSASPAKPKTPDSSSAVKQKNLSDSSLAGTAAQSTHSSVPDNTTSTSNLVEKTETPNSKTLATETPSVPSAQKQKDIPAESNNHTSSDQTSSPPPVEQKNSAEIWKAFVKDSTLKLQPKETPYYLDSGEGCVTIPNSVVEKNKKAWEYFILGQFYDEPPARAAVHAIVNGIWSRQKRDITVNKIEGNAFLFRVPDPNARRRILSQSLWQIDGQTMFVAKWSPGIQQAKPELDMVPVWLEFTGVPLQFFNGDAFQEIAGIVGHPVCLHPSTENLTNIEVAKVYTVIDPRKPLPEFVNARFESGNTKRIGVSSPWLPSLCSYCKKFGHTILRCKAAPKTCITCNSVRHETAACPRTNHGSHGNEKSKGKAPIKSLLPIVPQPNVVYRQVGIKTREKEILPAQTNDTPDLTTPDKQLVVTQTPAGEKQHIRTDTLIREPGSSKVAHTSTVEYDLREGSIYVDLRCAPHPTDTEQCSNGSSSDTSISGAEDNSDDGSDPFIEVFSKRMLKYSKAKEKARGRGPLIL</sequence>
<evidence type="ECO:0000313" key="4">
    <source>
        <dbReference type="Proteomes" id="UP000886595"/>
    </source>
</evidence>
<evidence type="ECO:0000259" key="2">
    <source>
        <dbReference type="Pfam" id="PF14111"/>
    </source>
</evidence>
<accession>A0A8X7WH95</accession>
<dbReference type="Gene3D" id="4.10.60.10">
    <property type="entry name" value="Zinc finger, CCHC-type"/>
    <property type="match status" value="1"/>
</dbReference>
<dbReference type="GO" id="GO:0003676">
    <property type="term" value="F:nucleic acid binding"/>
    <property type="evidence" value="ECO:0007669"/>
    <property type="project" value="InterPro"/>
</dbReference>
<feature type="compositionally biased region" description="Polar residues" evidence="1">
    <location>
        <begin position="103"/>
        <end position="114"/>
    </location>
</feature>
<dbReference type="PANTHER" id="PTHR31286">
    <property type="entry name" value="GLYCINE-RICH CELL WALL STRUCTURAL PROTEIN 1.8-LIKE"/>
    <property type="match status" value="1"/>
</dbReference>
<dbReference type="InterPro" id="IPR025558">
    <property type="entry name" value="DUF4283"/>
</dbReference>
<dbReference type="AlphaFoldDB" id="A0A8X7WH95"/>
<feature type="compositionally biased region" description="Polar residues" evidence="1">
    <location>
        <begin position="40"/>
        <end position="95"/>
    </location>
</feature>
<feature type="domain" description="DUF4283" evidence="2">
    <location>
        <begin position="165"/>
        <end position="248"/>
    </location>
</feature>
<dbReference type="GO" id="GO:0008270">
    <property type="term" value="F:zinc ion binding"/>
    <property type="evidence" value="ECO:0007669"/>
    <property type="project" value="InterPro"/>
</dbReference>